<keyword evidence="2" id="KW-0472">Membrane</keyword>
<gene>
    <name evidence="3" type="ORF">AAE3_LOCUS5992</name>
</gene>
<dbReference type="EMBL" id="CACVBS010000041">
    <property type="protein sequence ID" value="CAA7263727.1"/>
    <property type="molecule type" value="Genomic_DNA"/>
</dbReference>
<reference evidence="3 4" key="1">
    <citation type="submission" date="2020-01" db="EMBL/GenBank/DDBJ databases">
        <authorList>
            <person name="Gupta K D."/>
        </authorList>
    </citation>
    <scope>NUCLEOTIDE SEQUENCE [LARGE SCALE GENOMIC DNA]</scope>
</reference>
<feature type="compositionally biased region" description="Pro residues" evidence="1">
    <location>
        <begin position="287"/>
        <end position="298"/>
    </location>
</feature>
<organism evidence="3 4">
    <name type="scientific">Cyclocybe aegerita</name>
    <name type="common">Black poplar mushroom</name>
    <name type="synonym">Agrocybe aegerita</name>
    <dbReference type="NCBI Taxonomy" id="1973307"/>
    <lineage>
        <taxon>Eukaryota</taxon>
        <taxon>Fungi</taxon>
        <taxon>Dikarya</taxon>
        <taxon>Basidiomycota</taxon>
        <taxon>Agaricomycotina</taxon>
        <taxon>Agaricomycetes</taxon>
        <taxon>Agaricomycetidae</taxon>
        <taxon>Agaricales</taxon>
        <taxon>Agaricineae</taxon>
        <taxon>Bolbitiaceae</taxon>
        <taxon>Cyclocybe</taxon>
    </lineage>
</organism>
<feature type="compositionally biased region" description="Low complexity" evidence="1">
    <location>
        <begin position="273"/>
        <end position="286"/>
    </location>
</feature>
<accession>A0A8S0XRA2</accession>
<evidence type="ECO:0000313" key="3">
    <source>
        <dbReference type="EMBL" id="CAA7263727.1"/>
    </source>
</evidence>
<dbReference type="OrthoDB" id="3270336at2759"/>
<proteinExistence type="predicted"/>
<evidence type="ECO:0000256" key="2">
    <source>
        <dbReference type="SAM" id="Phobius"/>
    </source>
</evidence>
<keyword evidence="4" id="KW-1185">Reference proteome</keyword>
<comment type="caution">
    <text evidence="3">The sequence shown here is derived from an EMBL/GenBank/DDBJ whole genome shotgun (WGS) entry which is preliminary data.</text>
</comment>
<evidence type="ECO:0000313" key="4">
    <source>
        <dbReference type="Proteomes" id="UP000467700"/>
    </source>
</evidence>
<sequence length="384" mass="43674">MRQEDARKWMQCETRLVRCTDAIRMHYKVYGTTPLKPSSFGFNSIHKTHRLAKCLVAVAHDWFIIWMGFLSYLIAQSRANPFNWPDRKRKDWGQKGTLPKWYMVLREEGFPEDWLSGLLTSDVCDFSQRTPRAGIVIDWTLMQRYLRVNFATENLDKAAVQVLKLHHRAVLATQLQEIVDAARERQRLEASHAASLPFQAMVDRDDGGGDLYDTTTSSRLTNEWDLFHEFAPELKLKNGQEYAGYEHSDGEDDGFDPFEGYEHLYVGEDQNVSTSPDGIPPSGTSPGPSPASPEPEQPGDPMDTEINILASSGLPAPCDDLSEVLDQPLVTTFAFNTVERINEDLYMFQLPPSPSCKWVIGVDPPRLFFTSVDWSPPLRTRIRC</sequence>
<dbReference type="Proteomes" id="UP000467700">
    <property type="component" value="Unassembled WGS sequence"/>
</dbReference>
<feature type="region of interest" description="Disordered" evidence="1">
    <location>
        <begin position="269"/>
        <end position="306"/>
    </location>
</feature>
<evidence type="ECO:0000256" key="1">
    <source>
        <dbReference type="SAM" id="MobiDB-lite"/>
    </source>
</evidence>
<name>A0A8S0XRA2_CYCAE</name>
<dbReference type="AlphaFoldDB" id="A0A8S0XRA2"/>
<keyword evidence="2" id="KW-1133">Transmembrane helix</keyword>
<feature type="transmembrane region" description="Helical" evidence="2">
    <location>
        <begin position="54"/>
        <end position="75"/>
    </location>
</feature>
<keyword evidence="2" id="KW-0812">Transmembrane</keyword>
<protein>
    <submittedName>
        <fullName evidence="3">Uncharacterized protein</fullName>
    </submittedName>
</protein>